<protein>
    <submittedName>
        <fullName evidence="1">Uncharacterized protein</fullName>
    </submittedName>
</protein>
<name>A0A0F8WS54_9ZZZZ</name>
<sequence length="65" mass="7402">GGELMPVTLRYPMVRYRPWDQFVFPPIYRAAPPNPNSIVDLGEAWDELFGDRQQSPEGEEGKPIA</sequence>
<dbReference type="EMBL" id="LAZR01067647">
    <property type="protein sequence ID" value="KKK51170.1"/>
    <property type="molecule type" value="Genomic_DNA"/>
</dbReference>
<feature type="non-terminal residue" evidence="1">
    <location>
        <position position="1"/>
    </location>
</feature>
<accession>A0A0F8WS54</accession>
<dbReference type="AlphaFoldDB" id="A0A0F8WS54"/>
<evidence type="ECO:0000313" key="1">
    <source>
        <dbReference type="EMBL" id="KKK51170.1"/>
    </source>
</evidence>
<reference evidence="1" key="1">
    <citation type="journal article" date="2015" name="Nature">
        <title>Complex archaea that bridge the gap between prokaryotes and eukaryotes.</title>
        <authorList>
            <person name="Spang A."/>
            <person name="Saw J.H."/>
            <person name="Jorgensen S.L."/>
            <person name="Zaremba-Niedzwiedzka K."/>
            <person name="Martijn J."/>
            <person name="Lind A.E."/>
            <person name="van Eijk R."/>
            <person name="Schleper C."/>
            <person name="Guy L."/>
            <person name="Ettema T.J."/>
        </authorList>
    </citation>
    <scope>NUCLEOTIDE SEQUENCE</scope>
</reference>
<organism evidence="1">
    <name type="scientific">marine sediment metagenome</name>
    <dbReference type="NCBI Taxonomy" id="412755"/>
    <lineage>
        <taxon>unclassified sequences</taxon>
        <taxon>metagenomes</taxon>
        <taxon>ecological metagenomes</taxon>
    </lineage>
</organism>
<proteinExistence type="predicted"/>
<comment type="caution">
    <text evidence="1">The sequence shown here is derived from an EMBL/GenBank/DDBJ whole genome shotgun (WGS) entry which is preliminary data.</text>
</comment>
<gene>
    <name evidence="1" type="ORF">LCGC14_3117660</name>
</gene>